<feature type="domain" description="Dinitrogenase iron-molybdenum cofactor biosynthesis" evidence="1">
    <location>
        <begin position="17"/>
        <end position="103"/>
    </location>
</feature>
<organism evidence="2 3">
    <name type="scientific">Phorcysia thermohydrogeniphila</name>
    <dbReference type="NCBI Taxonomy" id="936138"/>
    <lineage>
        <taxon>Bacteria</taxon>
        <taxon>Pseudomonadati</taxon>
        <taxon>Aquificota</taxon>
        <taxon>Aquificia</taxon>
        <taxon>Desulfurobacteriales</taxon>
        <taxon>Desulfurobacteriaceae</taxon>
        <taxon>Phorcysia</taxon>
    </lineage>
</organism>
<dbReference type="AlphaFoldDB" id="A0A4R1GH04"/>
<accession>A0A4R1GH04</accession>
<protein>
    <submittedName>
        <fullName evidence="2">Putative Fe-Mo cluster-binding NifX family protein</fullName>
    </submittedName>
</protein>
<sequence>MKVAIPVESDSGLNVPVAKEIERAPYFVVVSLKGEEAEVNVYENVPAKEKKPGLIPEMLSALGVKKIVTGEMGTRLRILFEHYRIEVETGVSGTLEEVVRKILSSSASQS</sequence>
<dbReference type="InterPro" id="IPR036105">
    <property type="entry name" value="DiNase_FeMo-co_biosyn_sf"/>
</dbReference>
<dbReference type="Proteomes" id="UP000295777">
    <property type="component" value="Unassembled WGS sequence"/>
</dbReference>
<proteinExistence type="predicted"/>
<gene>
    <name evidence="2" type="ORF">CLV27_0031</name>
</gene>
<dbReference type="OrthoDB" id="9807451at2"/>
<comment type="caution">
    <text evidence="2">The sequence shown here is derived from an EMBL/GenBank/DDBJ whole genome shotgun (WGS) entry which is preliminary data.</text>
</comment>
<dbReference type="PANTHER" id="PTHR42983:SF1">
    <property type="entry name" value="IRON-MOLYBDENUM PROTEIN"/>
    <property type="match status" value="1"/>
</dbReference>
<dbReference type="InterPro" id="IPR003731">
    <property type="entry name" value="Di-Nase_FeMo-co_biosynth"/>
</dbReference>
<dbReference type="SUPFAM" id="SSF53146">
    <property type="entry name" value="Nitrogenase accessory factor-like"/>
    <property type="match status" value="1"/>
</dbReference>
<keyword evidence="3" id="KW-1185">Reference proteome</keyword>
<dbReference type="PANTHER" id="PTHR42983">
    <property type="entry name" value="DINITROGENASE IRON-MOLYBDENUM COFACTOR PROTEIN-RELATED"/>
    <property type="match status" value="1"/>
</dbReference>
<dbReference type="Pfam" id="PF02579">
    <property type="entry name" value="Nitro_FeMo-Co"/>
    <property type="match status" value="1"/>
</dbReference>
<evidence type="ECO:0000313" key="2">
    <source>
        <dbReference type="EMBL" id="TCK06230.1"/>
    </source>
</evidence>
<evidence type="ECO:0000259" key="1">
    <source>
        <dbReference type="Pfam" id="PF02579"/>
    </source>
</evidence>
<dbReference type="RefSeq" id="WP_132524580.1">
    <property type="nucleotide sequence ID" value="NZ_SMFV01000001.1"/>
</dbReference>
<name>A0A4R1GH04_9BACT</name>
<dbReference type="Gene3D" id="3.30.420.130">
    <property type="entry name" value="Dinitrogenase iron-molybdenum cofactor biosynthesis domain"/>
    <property type="match status" value="1"/>
</dbReference>
<dbReference type="EMBL" id="SMFV01000001">
    <property type="protein sequence ID" value="TCK06230.1"/>
    <property type="molecule type" value="Genomic_DNA"/>
</dbReference>
<evidence type="ECO:0000313" key="3">
    <source>
        <dbReference type="Proteomes" id="UP000295777"/>
    </source>
</evidence>
<reference evidence="2 3" key="1">
    <citation type="submission" date="2019-03" db="EMBL/GenBank/DDBJ databases">
        <title>Genomic Encyclopedia of Archaeal and Bacterial Type Strains, Phase II (KMG-II): from individual species to whole genera.</title>
        <authorList>
            <person name="Goeker M."/>
        </authorList>
    </citation>
    <scope>NUCLEOTIDE SEQUENCE [LARGE SCALE GENOMIC DNA]</scope>
    <source>
        <strain evidence="2 3">DSM 24425</strain>
    </source>
</reference>